<proteinExistence type="predicted"/>
<dbReference type="EMBL" id="PKPP01009801">
    <property type="protein sequence ID" value="PWA47451.1"/>
    <property type="molecule type" value="Genomic_DNA"/>
</dbReference>
<dbReference type="Proteomes" id="UP000245207">
    <property type="component" value="Unassembled WGS sequence"/>
</dbReference>
<sequence>MATQNQKLTTTEEEEPLRPSVEKCGLANWLAFLSESQNASSSANRTNTILRTNVKPWAKALMCHRTVG</sequence>
<reference evidence="1 2" key="1">
    <citation type="journal article" date="2018" name="Mol. Plant">
        <title>The genome of Artemisia annua provides insight into the evolution of Asteraceae family and artemisinin biosynthesis.</title>
        <authorList>
            <person name="Shen Q."/>
            <person name="Zhang L."/>
            <person name="Liao Z."/>
            <person name="Wang S."/>
            <person name="Yan T."/>
            <person name="Shi P."/>
            <person name="Liu M."/>
            <person name="Fu X."/>
            <person name="Pan Q."/>
            <person name="Wang Y."/>
            <person name="Lv Z."/>
            <person name="Lu X."/>
            <person name="Zhang F."/>
            <person name="Jiang W."/>
            <person name="Ma Y."/>
            <person name="Chen M."/>
            <person name="Hao X."/>
            <person name="Li L."/>
            <person name="Tang Y."/>
            <person name="Lv G."/>
            <person name="Zhou Y."/>
            <person name="Sun X."/>
            <person name="Brodelius P.E."/>
            <person name="Rose J.K.C."/>
            <person name="Tang K."/>
        </authorList>
    </citation>
    <scope>NUCLEOTIDE SEQUENCE [LARGE SCALE GENOMIC DNA]</scope>
    <source>
        <strain evidence="2">cv. Huhao1</strain>
        <tissue evidence="1">Leaf</tissue>
    </source>
</reference>
<organism evidence="1 2">
    <name type="scientific">Artemisia annua</name>
    <name type="common">Sweet wormwood</name>
    <dbReference type="NCBI Taxonomy" id="35608"/>
    <lineage>
        <taxon>Eukaryota</taxon>
        <taxon>Viridiplantae</taxon>
        <taxon>Streptophyta</taxon>
        <taxon>Embryophyta</taxon>
        <taxon>Tracheophyta</taxon>
        <taxon>Spermatophyta</taxon>
        <taxon>Magnoliopsida</taxon>
        <taxon>eudicotyledons</taxon>
        <taxon>Gunneridae</taxon>
        <taxon>Pentapetalae</taxon>
        <taxon>asterids</taxon>
        <taxon>campanulids</taxon>
        <taxon>Asterales</taxon>
        <taxon>Asteraceae</taxon>
        <taxon>Asteroideae</taxon>
        <taxon>Anthemideae</taxon>
        <taxon>Artemisiinae</taxon>
        <taxon>Artemisia</taxon>
    </lineage>
</organism>
<comment type="caution">
    <text evidence="1">The sequence shown here is derived from an EMBL/GenBank/DDBJ whole genome shotgun (WGS) entry which is preliminary data.</text>
</comment>
<evidence type="ECO:0000313" key="2">
    <source>
        <dbReference type="Proteomes" id="UP000245207"/>
    </source>
</evidence>
<accession>A0A2U1LEL4</accession>
<gene>
    <name evidence="1" type="ORF">CTI12_AA499370</name>
</gene>
<dbReference type="AlphaFoldDB" id="A0A2U1LEL4"/>
<protein>
    <submittedName>
        <fullName evidence="1">Uncharacterized protein</fullName>
    </submittedName>
</protein>
<evidence type="ECO:0000313" key="1">
    <source>
        <dbReference type="EMBL" id="PWA47451.1"/>
    </source>
</evidence>
<keyword evidence="2" id="KW-1185">Reference proteome</keyword>
<name>A0A2U1LEL4_ARTAN</name>